<sequence length="440" mass="50170">MSELLSTDPELNRMPTDEDLGRLQFTTLLYYLQCTNPDNGLVRDKTQAGAPASIAAIGMALATIPVVVERGVVIREFAAKIARRRLEFLLRCHQGPEPDASGYKGFFYHFLDIETGRRVWQCELSTIDSAFLFAGALTVAAYFDGDTDDEVKVRRLAAALYERVDWNWACDHGATLTHGWRPESGFIPYRWRGYDEGLLLYILGLGSPTHPLPPESYAAYTESYDWRNIYGREMLYSGPLFTHQLSHMWIDFRGIRDEFMREHDSDYFKNSRHATFVQQEYAIRNPLNFRGYGTHCWGFTASDGPGWIKRNVDGVEREFFDYIARGAPFGPDDGTVCPWVVIASLPFAPEIVIPTVRNFARMNLGMTRLYGFKPSFNQTYTLENGEGGSWVSPYHFGIDQGPVVLMIENYRTGLLWNIMRRCEPVVVGLRRAGFTGGWLY</sequence>
<dbReference type="InterPro" id="IPR016883">
    <property type="entry name" value="UCP028431"/>
</dbReference>
<accession>A0ABS7IMM6</accession>
<evidence type="ECO:0000313" key="2">
    <source>
        <dbReference type="EMBL" id="MBX5092360.1"/>
    </source>
</evidence>
<name>A0ABS7IMM6_9HYPH</name>
<gene>
    <name evidence="2" type="ORF">HJB60_24765</name>
</gene>
<protein>
    <recommendedName>
        <fullName evidence="1">Glycoamylase-like domain-containing protein</fullName>
    </recommendedName>
</protein>
<dbReference type="Pfam" id="PF10091">
    <property type="entry name" value="Glycoamylase"/>
    <property type="match status" value="1"/>
</dbReference>
<dbReference type="GeneID" id="66140738"/>
<dbReference type="Gene3D" id="1.50.10.140">
    <property type="match status" value="1"/>
</dbReference>
<organism evidence="2 3">
    <name type="scientific">Rhizobium lentis</name>
    <dbReference type="NCBI Taxonomy" id="1138194"/>
    <lineage>
        <taxon>Bacteria</taxon>
        <taxon>Pseudomonadati</taxon>
        <taxon>Pseudomonadota</taxon>
        <taxon>Alphaproteobacteria</taxon>
        <taxon>Hyphomicrobiales</taxon>
        <taxon>Rhizobiaceae</taxon>
        <taxon>Rhizobium/Agrobacterium group</taxon>
        <taxon>Rhizobium</taxon>
    </lineage>
</organism>
<evidence type="ECO:0000313" key="3">
    <source>
        <dbReference type="Proteomes" id="UP000770629"/>
    </source>
</evidence>
<dbReference type="RefSeq" id="WP_207240905.1">
    <property type="nucleotide sequence ID" value="NZ_CP071454.1"/>
</dbReference>
<dbReference type="PIRSF" id="PIRSF028431">
    <property type="entry name" value="UCP028431"/>
    <property type="match status" value="1"/>
</dbReference>
<dbReference type="EMBL" id="JABDYF010000012">
    <property type="protein sequence ID" value="MBX5092360.1"/>
    <property type="molecule type" value="Genomic_DNA"/>
</dbReference>
<proteinExistence type="predicted"/>
<reference evidence="2 3" key="1">
    <citation type="submission" date="2020-04" db="EMBL/GenBank/DDBJ databases">
        <title>Global-level population genomics: horizontal gene transfer, symbiosis and evolution in Rhizobia.</title>
        <authorList>
            <person name="Gai Y."/>
        </authorList>
    </citation>
    <scope>NUCLEOTIDE SEQUENCE [LARGE SCALE GENOMIC DNA]</scope>
    <source>
        <strain evidence="2 3">BLR33</strain>
    </source>
</reference>
<comment type="caution">
    <text evidence="2">The sequence shown here is derived from an EMBL/GenBank/DDBJ whole genome shotgun (WGS) entry which is preliminary data.</text>
</comment>
<feature type="domain" description="Glycoamylase-like" evidence="1">
    <location>
        <begin position="188"/>
        <end position="422"/>
    </location>
</feature>
<evidence type="ECO:0000259" key="1">
    <source>
        <dbReference type="Pfam" id="PF10091"/>
    </source>
</evidence>
<dbReference type="Proteomes" id="UP000770629">
    <property type="component" value="Unassembled WGS sequence"/>
</dbReference>
<keyword evidence="3" id="KW-1185">Reference proteome</keyword>
<dbReference type="InterPro" id="IPR019282">
    <property type="entry name" value="Glycoamylase-like_cons_dom"/>
</dbReference>